<proteinExistence type="predicted"/>
<gene>
    <name evidence="1" type="ORF">X975_02030</name>
</gene>
<dbReference type="OMA" id="FCIQAEG"/>
<keyword evidence="2" id="KW-1185">Reference proteome</keyword>
<dbReference type="AlphaFoldDB" id="A0A087SZU7"/>
<dbReference type="OrthoDB" id="6434689at2759"/>
<name>A0A087SZU7_STEMI</name>
<evidence type="ECO:0000313" key="2">
    <source>
        <dbReference type="Proteomes" id="UP000054359"/>
    </source>
</evidence>
<sequence>MVRIPDTVRELFEQLIRRTTADLSPSDLIRFCIQAEGLDKPISTSLMAVSTLTVEKILAAVLKVLQSKDKIELDAGFAVDVITIRRPVGAGGNRKVINISMDRLRKQSILSIPYDDEGLCCAKAIVYALAHLKKDTTAINAMKNRRRPALVNRAKELHTAANVPLGPCTFAEIARFEDHLDIQIAVFSSEN</sequence>
<organism evidence="1 2">
    <name type="scientific">Stegodyphus mimosarum</name>
    <name type="common">African social velvet spider</name>
    <dbReference type="NCBI Taxonomy" id="407821"/>
    <lineage>
        <taxon>Eukaryota</taxon>
        <taxon>Metazoa</taxon>
        <taxon>Ecdysozoa</taxon>
        <taxon>Arthropoda</taxon>
        <taxon>Chelicerata</taxon>
        <taxon>Arachnida</taxon>
        <taxon>Araneae</taxon>
        <taxon>Araneomorphae</taxon>
        <taxon>Entelegynae</taxon>
        <taxon>Eresoidea</taxon>
        <taxon>Eresidae</taxon>
        <taxon>Stegodyphus</taxon>
    </lineage>
</organism>
<accession>A0A087SZU7</accession>
<evidence type="ECO:0000313" key="1">
    <source>
        <dbReference type="EMBL" id="KFM58386.1"/>
    </source>
</evidence>
<dbReference type="EMBL" id="KK112720">
    <property type="protein sequence ID" value="KFM58386.1"/>
    <property type="molecule type" value="Genomic_DNA"/>
</dbReference>
<dbReference type="Proteomes" id="UP000054359">
    <property type="component" value="Unassembled WGS sequence"/>
</dbReference>
<feature type="non-terminal residue" evidence="1">
    <location>
        <position position="191"/>
    </location>
</feature>
<reference evidence="1 2" key="1">
    <citation type="submission" date="2013-11" db="EMBL/GenBank/DDBJ databases">
        <title>Genome sequencing of Stegodyphus mimosarum.</title>
        <authorList>
            <person name="Bechsgaard J."/>
        </authorList>
    </citation>
    <scope>NUCLEOTIDE SEQUENCE [LARGE SCALE GENOMIC DNA]</scope>
</reference>
<protein>
    <submittedName>
        <fullName evidence="1">Uncharacterized protein</fullName>
    </submittedName>
</protein>